<proteinExistence type="predicted"/>
<comment type="caution">
    <text evidence="3">The sequence shown here is derived from an EMBL/GenBank/DDBJ whole genome shotgun (WGS) entry which is preliminary data.</text>
</comment>
<dbReference type="AlphaFoldDB" id="A0AAD6SRG9"/>
<keyword evidence="4" id="KW-1185">Reference proteome</keyword>
<reference evidence="3" key="1">
    <citation type="submission" date="2023-03" db="EMBL/GenBank/DDBJ databases">
        <title>Massive genome expansion in bonnet fungi (Mycena s.s.) driven by repeated elements and novel gene families across ecological guilds.</title>
        <authorList>
            <consortium name="Lawrence Berkeley National Laboratory"/>
            <person name="Harder C.B."/>
            <person name="Miyauchi S."/>
            <person name="Viragh M."/>
            <person name="Kuo A."/>
            <person name="Thoen E."/>
            <person name="Andreopoulos B."/>
            <person name="Lu D."/>
            <person name="Skrede I."/>
            <person name="Drula E."/>
            <person name="Henrissat B."/>
            <person name="Morin E."/>
            <person name="Kohler A."/>
            <person name="Barry K."/>
            <person name="LaButti K."/>
            <person name="Morin E."/>
            <person name="Salamov A."/>
            <person name="Lipzen A."/>
            <person name="Mereny Z."/>
            <person name="Hegedus B."/>
            <person name="Baldrian P."/>
            <person name="Stursova M."/>
            <person name="Weitz H."/>
            <person name="Taylor A."/>
            <person name="Grigoriev I.V."/>
            <person name="Nagy L.G."/>
            <person name="Martin F."/>
            <person name="Kauserud H."/>
        </authorList>
    </citation>
    <scope>NUCLEOTIDE SEQUENCE</scope>
    <source>
        <strain evidence="3">CBHHK200</strain>
    </source>
</reference>
<feature type="coiled-coil region" evidence="1">
    <location>
        <begin position="74"/>
        <end position="133"/>
    </location>
</feature>
<evidence type="ECO:0000313" key="3">
    <source>
        <dbReference type="EMBL" id="KAJ7032310.1"/>
    </source>
</evidence>
<dbReference type="EMBL" id="JARJCM010000074">
    <property type="protein sequence ID" value="KAJ7032310.1"/>
    <property type="molecule type" value="Genomic_DNA"/>
</dbReference>
<name>A0AAD6SRG9_9AGAR</name>
<sequence>MALLSERRRPRWNRNGSSHAVTPGRPGCDLMGRGDEGGVSYVCRHLDMSNEKQRQLARDRYTVGVAPMVRTAQARVLKQRRLTAVEELQQLRDAGLRYEAERSRLPRRRPGTLSVAEQVLAIQSAAVEELQKRHNADLKKAAKSPVALASTSQEDLPNGEPYANMALDLPPTLQKGEPYETLQKGERCSHVDIDYYFWEKVRASTSPTRFPFYLDHTALPKLPSDRASLEKQSEQLAEQMLDSFKAGKGDPFDLLDAAPRSTSPASDSSDEWDPNSKLPYMPRLKIDKRVVNALVMVAGPLGRLETDLRAHDLEVARERYRPWPSAREAMVRVAAEIVVVGAERKSAERQEIGPAPLGFNHVQFNDQIYLARDNGDESMIYIAEADSNQSLMSTAHWHQEIEYKLKLIVLDGTSKLKPKAPDANKTTRPAKVRIADNMRP</sequence>
<keyword evidence="1" id="KW-0175">Coiled coil</keyword>
<feature type="region of interest" description="Disordered" evidence="2">
    <location>
        <begin position="252"/>
        <end position="274"/>
    </location>
</feature>
<evidence type="ECO:0000256" key="1">
    <source>
        <dbReference type="SAM" id="Coils"/>
    </source>
</evidence>
<gene>
    <name evidence="3" type="ORF">C8F04DRAFT_1185157</name>
</gene>
<feature type="region of interest" description="Disordered" evidence="2">
    <location>
        <begin position="1"/>
        <end position="32"/>
    </location>
</feature>
<accession>A0AAD6SRG9</accession>
<protein>
    <submittedName>
        <fullName evidence="3">Uncharacterized protein</fullName>
    </submittedName>
</protein>
<evidence type="ECO:0000313" key="4">
    <source>
        <dbReference type="Proteomes" id="UP001218188"/>
    </source>
</evidence>
<feature type="region of interest" description="Disordered" evidence="2">
    <location>
        <begin position="418"/>
        <end position="440"/>
    </location>
</feature>
<evidence type="ECO:0000256" key="2">
    <source>
        <dbReference type="SAM" id="MobiDB-lite"/>
    </source>
</evidence>
<organism evidence="3 4">
    <name type="scientific">Mycena alexandri</name>
    <dbReference type="NCBI Taxonomy" id="1745969"/>
    <lineage>
        <taxon>Eukaryota</taxon>
        <taxon>Fungi</taxon>
        <taxon>Dikarya</taxon>
        <taxon>Basidiomycota</taxon>
        <taxon>Agaricomycotina</taxon>
        <taxon>Agaricomycetes</taxon>
        <taxon>Agaricomycetidae</taxon>
        <taxon>Agaricales</taxon>
        <taxon>Marasmiineae</taxon>
        <taxon>Mycenaceae</taxon>
        <taxon>Mycena</taxon>
    </lineage>
</organism>
<dbReference type="Proteomes" id="UP001218188">
    <property type="component" value="Unassembled WGS sequence"/>
</dbReference>